<dbReference type="Gene3D" id="3.40.50.150">
    <property type="entry name" value="Vaccinia Virus protein VP39"/>
    <property type="match status" value="1"/>
</dbReference>
<evidence type="ECO:0000313" key="4">
    <source>
        <dbReference type="EMBL" id="MFC5711691.1"/>
    </source>
</evidence>
<reference evidence="5" key="1">
    <citation type="journal article" date="2019" name="Int. J. Syst. Evol. Microbiol.">
        <title>The Global Catalogue of Microorganisms (GCM) 10K type strain sequencing project: providing services to taxonomists for standard genome sequencing and annotation.</title>
        <authorList>
            <consortium name="The Broad Institute Genomics Platform"/>
            <consortium name="The Broad Institute Genome Sequencing Center for Infectious Disease"/>
            <person name="Wu L."/>
            <person name="Ma J."/>
        </authorList>
    </citation>
    <scope>NUCLEOTIDE SEQUENCE [LARGE SCALE GENOMIC DNA]</scope>
    <source>
        <strain evidence="5">CECT 7184</strain>
    </source>
</reference>
<comment type="caution">
    <text evidence="4">The sequence shown here is derived from an EMBL/GenBank/DDBJ whole genome shotgun (WGS) entry which is preliminary data.</text>
</comment>
<protein>
    <submittedName>
        <fullName evidence="4">O-methyltransferase</fullName>
        <ecNumber evidence="4">2.1.1.-</ecNumber>
    </submittedName>
</protein>
<keyword evidence="3" id="KW-0949">S-adenosyl-L-methionine</keyword>
<dbReference type="PANTHER" id="PTHR10509">
    <property type="entry name" value="O-METHYLTRANSFERASE-RELATED"/>
    <property type="match status" value="1"/>
</dbReference>
<dbReference type="SUPFAM" id="SSF53335">
    <property type="entry name" value="S-adenosyl-L-methionine-dependent methyltransferases"/>
    <property type="match status" value="1"/>
</dbReference>
<sequence length="213" mass="23366">MNRMNDYIESVFLTEDPLLEEVIASIKDNGMPDISVSATSGKFLTMLISMSGAKKVLEIGALGGYSGICLARGFGTKGTLTSLELEEKYANLAQSNLTKAGFGDQVTYLTGEALKSLEQLVKENEKFDFFFIDADKENYKNYLDYSLRLAEPGAYIVTDNVLAGGSVADNSVNPRRYTEVMKQFNQTVAEHPSLESLLIPLGDGLTVSRVKDY</sequence>
<keyword evidence="5" id="KW-1185">Reference proteome</keyword>
<dbReference type="InterPro" id="IPR002935">
    <property type="entry name" value="SAM_O-MeTrfase"/>
</dbReference>
<dbReference type="CDD" id="cd02440">
    <property type="entry name" value="AdoMet_MTases"/>
    <property type="match status" value="1"/>
</dbReference>
<dbReference type="Pfam" id="PF01596">
    <property type="entry name" value="Methyltransf_3"/>
    <property type="match status" value="1"/>
</dbReference>
<dbReference type="Proteomes" id="UP001596142">
    <property type="component" value="Unassembled WGS sequence"/>
</dbReference>
<dbReference type="EC" id="2.1.1.-" evidence="4"/>
<keyword evidence="2 4" id="KW-0808">Transferase</keyword>
<evidence type="ECO:0000313" key="5">
    <source>
        <dbReference type="Proteomes" id="UP001596142"/>
    </source>
</evidence>
<dbReference type="InterPro" id="IPR050362">
    <property type="entry name" value="Cation-dep_OMT"/>
</dbReference>
<dbReference type="GO" id="GO:0008168">
    <property type="term" value="F:methyltransferase activity"/>
    <property type="evidence" value="ECO:0007669"/>
    <property type="project" value="UniProtKB-KW"/>
</dbReference>
<dbReference type="PANTHER" id="PTHR10509:SF14">
    <property type="entry name" value="CAFFEOYL-COA O-METHYLTRANSFERASE 3-RELATED"/>
    <property type="match status" value="1"/>
</dbReference>
<organism evidence="4 5">
    <name type="scientific">Thalassorhabdus alkalitolerans</name>
    <dbReference type="NCBI Taxonomy" id="2282697"/>
    <lineage>
        <taxon>Bacteria</taxon>
        <taxon>Bacillati</taxon>
        <taxon>Bacillota</taxon>
        <taxon>Bacilli</taxon>
        <taxon>Bacillales</taxon>
        <taxon>Bacillaceae</taxon>
        <taxon>Thalassorhabdus</taxon>
    </lineage>
</organism>
<dbReference type="InterPro" id="IPR029063">
    <property type="entry name" value="SAM-dependent_MTases_sf"/>
</dbReference>
<dbReference type="PROSITE" id="PS51682">
    <property type="entry name" value="SAM_OMT_I"/>
    <property type="match status" value="1"/>
</dbReference>
<accession>A0ABW0YHT4</accession>
<keyword evidence="1 4" id="KW-0489">Methyltransferase</keyword>
<dbReference type="RefSeq" id="WP_385938304.1">
    <property type="nucleotide sequence ID" value="NZ_JBHSOZ010000003.1"/>
</dbReference>
<dbReference type="EMBL" id="JBHSOZ010000003">
    <property type="protein sequence ID" value="MFC5711691.1"/>
    <property type="molecule type" value="Genomic_DNA"/>
</dbReference>
<gene>
    <name evidence="4" type="ORF">ACFPU1_02740</name>
</gene>
<name>A0ABW0YHT4_9BACI</name>
<evidence type="ECO:0000256" key="3">
    <source>
        <dbReference type="ARBA" id="ARBA00022691"/>
    </source>
</evidence>
<dbReference type="GO" id="GO:0032259">
    <property type="term" value="P:methylation"/>
    <property type="evidence" value="ECO:0007669"/>
    <property type="project" value="UniProtKB-KW"/>
</dbReference>
<evidence type="ECO:0000256" key="1">
    <source>
        <dbReference type="ARBA" id="ARBA00022603"/>
    </source>
</evidence>
<evidence type="ECO:0000256" key="2">
    <source>
        <dbReference type="ARBA" id="ARBA00022679"/>
    </source>
</evidence>
<proteinExistence type="predicted"/>